<feature type="binding site" evidence="11">
    <location>
        <position position="79"/>
    </location>
    <ligand>
        <name>S-adenosyl-L-methionine</name>
        <dbReference type="ChEBI" id="CHEBI:59789"/>
    </ligand>
</feature>
<dbReference type="PIRSF" id="PIRSF005461">
    <property type="entry name" value="23S_rRNA_mtase"/>
    <property type="match status" value="1"/>
</dbReference>
<sequence>MSQGKGDGSRALHVRVKTARRRTASSTRWLQRQLNDPYVRRSKAEGYRSRAAYKLLEIDEKHKLLKPGQRIVDLGAAPGGWSQVVAAHVGSTDEDPKVVSIDYLEMDALPGVIVLQKNFLDEDAPAVLVAALGGRKADLVLSDMAAPTTGHKKTDHLRIMHLCEIAAEFARDVLAPGGAFLAKVFQGGTEGTLLADLKRDFAQVIHVKPAASRQDSAELYVLARGFRGRTDVLGTHVEDDDPDAP</sequence>
<name>A0A6A7Y5P0_9HYPH</name>
<evidence type="ECO:0000256" key="10">
    <source>
        <dbReference type="ARBA" id="ARBA00048970"/>
    </source>
</evidence>
<keyword evidence="11" id="KW-0963">Cytoplasm</keyword>
<evidence type="ECO:0000256" key="3">
    <source>
        <dbReference type="ARBA" id="ARBA00022679"/>
    </source>
</evidence>
<dbReference type="InterPro" id="IPR050082">
    <property type="entry name" value="RNA_methyltr_RlmE"/>
</dbReference>
<keyword evidence="2 11" id="KW-0489">Methyltransferase</keyword>
<evidence type="ECO:0000256" key="9">
    <source>
        <dbReference type="ARBA" id="ARBA00042745"/>
    </source>
</evidence>
<reference evidence="14 15" key="1">
    <citation type="submission" date="2019-09" db="EMBL/GenBank/DDBJ databases">
        <title>Segnochrobactrum spirostomi gen. nov., sp. nov., isolated from the ciliate Spirostomum cf. yagiui and description of a novel family, Segnochrobactraceae fam. nov. within the order Rhizobiales of the class Alphaproteobacteria.</title>
        <authorList>
            <person name="Akter S."/>
            <person name="Shazib S.U.A."/>
            <person name="Shin M.K."/>
        </authorList>
    </citation>
    <scope>NUCLEOTIDE SEQUENCE [LARGE SCALE GENOMIC DNA]</scope>
    <source>
        <strain evidence="14 15">Sp-1</strain>
    </source>
</reference>
<feature type="binding site" evidence="11">
    <location>
        <position position="118"/>
    </location>
    <ligand>
        <name>S-adenosyl-L-methionine</name>
        <dbReference type="ChEBI" id="CHEBI:59789"/>
    </ligand>
</feature>
<evidence type="ECO:0000256" key="1">
    <source>
        <dbReference type="ARBA" id="ARBA00022552"/>
    </source>
</evidence>
<dbReference type="HAMAP" id="MF_01547">
    <property type="entry name" value="RNA_methyltr_E"/>
    <property type="match status" value="1"/>
</dbReference>
<keyword evidence="3 11" id="KW-0808">Transferase</keyword>
<evidence type="ECO:0000256" key="12">
    <source>
        <dbReference type="PIRSR" id="PIRSR005461-1"/>
    </source>
</evidence>
<gene>
    <name evidence="11" type="primary">rlmE</name>
    <name evidence="11" type="synonym">ftsJ</name>
    <name evidence="11" type="synonym">rrmJ</name>
    <name evidence="14" type="ORF">F0357_18160</name>
</gene>
<evidence type="ECO:0000313" key="15">
    <source>
        <dbReference type="Proteomes" id="UP000332515"/>
    </source>
</evidence>
<evidence type="ECO:0000256" key="7">
    <source>
        <dbReference type="ARBA" id="ARBA00041129"/>
    </source>
</evidence>
<evidence type="ECO:0000256" key="11">
    <source>
        <dbReference type="HAMAP-Rule" id="MF_01547"/>
    </source>
</evidence>
<dbReference type="InterPro" id="IPR015507">
    <property type="entry name" value="rRNA-MeTfrase_E"/>
</dbReference>
<evidence type="ECO:0000256" key="2">
    <source>
        <dbReference type="ARBA" id="ARBA00022603"/>
    </source>
</evidence>
<evidence type="ECO:0000256" key="6">
    <source>
        <dbReference type="ARBA" id="ARBA00038861"/>
    </source>
</evidence>
<feature type="binding site" evidence="11">
    <location>
        <position position="143"/>
    </location>
    <ligand>
        <name>S-adenosyl-L-methionine</name>
        <dbReference type="ChEBI" id="CHEBI:59789"/>
    </ligand>
</feature>
<organism evidence="14 15">
    <name type="scientific">Segnochrobactrum spirostomi</name>
    <dbReference type="NCBI Taxonomy" id="2608987"/>
    <lineage>
        <taxon>Bacteria</taxon>
        <taxon>Pseudomonadati</taxon>
        <taxon>Pseudomonadota</taxon>
        <taxon>Alphaproteobacteria</taxon>
        <taxon>Hyphomicrobiales</taxon>
        <taxon>Segnochrobactraceae</taxon>
        <taxon>Segnochrobactrum</taxon>
    </lineage>
</organism>
<dbReference type="AlphaFoldDB" id="A0A6A7Y5P0"/>
<dbReference type="Proteomes" id="UP000332515">
    <property type="component" value="Unassembled WGS sequence"/>
</dbReference>
<dbReference type="PANTHER" id="PTHR10920">
    <property type="entry name" value="RIBOSOMAL RNA METHYLTRANSFERASE"/>
    <property type="match status" value="1"/>
</dbReference>
<keyword evidence="4 11" id="KW-0949">S-adenosyl-L-methionine</keyword>
<dbReference type="PANTHER" id="PTHR10920:SF18">
    <property type="entry name" value="RRNA METHYLTRANSFERASE 2, MITOCHONDRIAL"/>
    <property type="match status" value="1"/>
</dbReference>
<dbReference type="GO" id="GO:0008650">
    <property type="term" value="F:rRNA (uridine-2'-O-)-methyltransferase activity"/>
    <property type="evidence" value="ECO:0007669"/>
    <property type="project" value="UniProtKB-UniRule"/>
</dbReference>
<proteinExistence type="inferred from homology"/>
<evidence type="ECO:0000256" key="4">
    <source>
        <dbReference type="ARBA" id="ARBA00022691"/>
    </source>
</evidence>
<dbReference type="SUPFAM" id="SSF53335">
    <property type="entry name" value="S-adenosyl-L-methionine-dependent methyltransferases"/>
    <property type="match status" value="1"/>
</dbReference>
<keyword evidence="15" id="KW-1185">Reference proteome</keyword>
<protein>
    <recommendedName>
        <fullName evidence="7 11">Ribosomal RNA large subunit methyltransferase E</fullName>
        <ecNumber evidence="6 11">2.1.1.166</ecNumber>
    </recommendedName>
    <alternativeName>
        <fullName evidence="9 11">23S rRNA Um2552 methyltransferase</fullName>
    </alternativeName>
    <alternativeName>
        <fullName evidence="8 11">rRNA (uridine-2'-O-)-methyltransferase</fullName>
    </alternativeName>
</protein>
<keyword evidence="1 11" id="KW-0698">rRNA processing</keyword>
<evidence type="ECO:0000256" key="5">
    <source>
        <dbReference type="ARBA" id="ARBA00037569"/>
    </source>
</evidence>
<dbReference type="EMBL" id="VWNA01000001">
    <property type="protein sequence ID" value="MQT14540.1"/>
    <property type="molecule type" value="Genomic_DNA"/>
</dbReference>
<feature type="binding site" evidence="11">
    <location>
        <position position="81"/>
    </location>
    <ligand>
        <name>S-adenosyl-L-methionine</name>
        <dbReference type="ChEBI" id="CHEBI:59789"/>
    </ligand>
</feature>
<comment type="similarity">
    <text evidence="11">Belongs to the class I-like SAM-binding methyltransferase superfamily. RNA methyltransferase RlmE family.</text>
</comment>
<comment type="function">
    <text evidence="5 11">Specifically methylates the uridine in position 2552 of 23S rRNA at the 2'-O position of the ribose in the fully assembled 50S ribosomal subunit.</text>
</comment>
<dbReference type="Pfam" id="PF01728">
    <property type="entry name" value="FtsJ"/>
    <property type="match status" value="1"/>
</dbReference>
<dbReference type="InterPro" id="IPR002877">
    <property type="entry name" value="RNA_MeTrfase_FtsJ_dom"/>
</dbReference>
<dbReference type="EC" id="2.1.1.166" evidence="6 11"/>
<feature type="domain" description="Ribosomal RNA methyltransferase FtsJ" evidence="13">
    <location>
        <begin position="47"/>
        <end position="226"/>
    </location>
</feature>
<evidence type="ECO:0000313" key="14">
    <source>
        <dbReference type="EMBL" id="MQT14540.1"/>
    </source>
</evidence>
<feature type="active site" description="Proton acceptor" evidence="11 12">
    <location>
        <position position="183"/>
    </location>
</feature>
<dbReference type="GO" id="GO:0005737">
    <property type="term" value="C:cytoplasm"/>
    <property type="evidence" value="ECO:0007669"/>
    <property type="project" value="UniProtKB-SubCell"/>
</dbReference>
<dbReference type="InterPro" id="IPR029063">
    <property type="entry name" value="SAM-dependent_MTases_sf"/>
</dbReference>
<comment type="catalytic activity">
    <reaction evidence="10 11">
        <text>uridine(2552) in 23S rRNA + S-adenosyl-L-methionine = 2'-O-methyluridine(2552) in 23S rRNA + S-adenosyl-L-homocysteine + H(+)</text>
        <dbReference type="Rhea" id="RHEA:42720"/>
        <dbReference type="Rhea" id="RHEA-COMP:10202"/>
        <dbReference type="Rhea" id="RHEA-COMP:10203"/>
        <dbReference type="ChEBI" id="CHEBI:15378"/>
        <dbReference type="ChEBI" id="CHEBI:57856"/>
        <dbReference type="ChEBI" id="CHEBI:59789"/>
        <dbReference type="ChEBI" id="CHEBI:65315"/>
        <dbReference type="ChEBI" id="CHEBI:74478"/>
        <dbReference type="EC" id="2.1.1.166"/>
    </reaction>
</comment>
<accession>A0A6A7Y5P0</accession>
<evidence type="ECO:0000259" key="13">
    <source>
        <dbReference type="Pfam" id="PF01728"/>
    </source>
</evidence>
<feature type="binding site" evidence="11">
    <location>
        <position position="102"/>
    </location>
    <ligand>
        <name>S-adenosyl-L-methionine</name>
        <dbReference type="ChEBI" id="CHEBI:59789"/>
    </ligand>
</feature>
<dbReference type="RefSeq" id="WP_153485482.1">
    <property type="nucleotide sequence ID" value="NZ_VWNA01000001.1"/>
</dbReference>
<dbReference type="Gene3D" id="3.40.50.150">
    <property type="entry name" value="Vaccinia Virus protein VP39"/>
    <property type="match status" value="1"/>
</dbReference>
<evidence type="ECO:0000256" key="8">
    <source>
        <dbReference type="ARBA" id="ARBA00041995"/>
    </source>
</evidence>
<comment type="caution">
    <text evidence="14">The sequence shown here is derived from an EMBL/GenBank/DDBJ whole genome shotgun (WGS) entry which is preliminary data.</text>
</comment>
<comment type="subcellular location">
    <subcellularLocation>
        <location evidence="11">Cytoplasm</location>
    </subcellularLocation>
</comment>